<dbReference type="Pfam" id="PF00825">
    <property type="entry name" value="Ribonuclease_P"/>
    <property type="match status" value="1"/>
</dbReference>
<keyword evidence="4 7" id="KW-0255">Endonuclease</keyword>
<dbReference type="EMBL" id="AYKH01000044">
    <property type="protein sequence ID" value="ROO23996.1"/>
    <property type="molecule type" value="Genomic_DNA"/>
</dbReference>
<gene>
    <name evidence="7" type="primary">rnpA</name>
    <name evidence="9" type="ORF">SAOR_16315</name>
</gene>
<evidence type="ECO:0000313" key="10">
    <source>
        <dbReference type="Proteomes" id="UP000283993"/>
    </source>
</evidence>
<dbReference type="InterPro" id="IPR014721">
    <property type="entry name" value="Ribsml_uS5_D2-typ_fold_subgr"/>
</dbReference>
<dbReference type="PROSITE" id="PS00648">
    <property type="entry name" value="RIBONUCLEASE_P"/>
    <property type="match status" value="1"/>
</dbReference>
<dbReference type="InterPro" id="IPR000100">
    <property type="entry name" value="RNase_P"/>
</dbReference>
<dbReference type="GO" id="GO:0000049">
    <property type="term" value="F:tRNA binding"/>
    <property type="evidence" value="ECO:0007669"/>
    <property type="project" value="UniProtKB-UniRule"/>
</dbReference>
<evidence type="ECO:0000256" key="3">
    <source>
        <dbReference type="ARBA" id="ARBA00022722"/>
    </source>
</evidence>
<dbReference type="PANTHER" id="PTHR33992:SF1">
    <property type="entry name" value="RIBONUCLEASE P PROTEIN COMPONENT"/>
    <property type="match status" value="1"/>
</dbReference>
<dbReference type="AlphaFoldDB" id="A0A423PEK7"/>
<keyword evidence="2 7" id="KW-0819">tRNA processing</keyword>
<reference evidence="9 10" key="1">
    <citation type="submission" date="2013-10" db="EMBL/GenBank/DDBJ databases">
        <title>Salinisphaera orenii MK-B5 Genome Sequencing.</title>
        <authorList>
            <person name="Lai Q."/>
            <person name="Li C."/>
            <person name="Shao Z."/>
        </authorList>
    </citation>
    <scope>NUCLEOTIDE SEQUENCE [LARGE SCALE GENOMIC DNA]</scope>
    <source>
        <strain evidence="9 10">MK-B5</strain>
    </source>
</reference>
<evidence type="ECO:0000256" key="4">
    <source>
        <dbReference type="ARBA" id="ARBA00022759"/>
    </source>
</evidence>
<keyword evidence="3 7" id="KW-0540">Nuclease</keyword>
<evidence type="ECO:0000256" key="6">
    <source>
        <dbReference type="ARBA" id="ARBA00022884"/>
    </source>
</evidence>
<dbReference type="SUPFAM" id="SSF54211">
    <property type="entry name" value="Ribosomal protein S5 domain 2-like"/>
    <property type="match status" value="1"/>
</dbReference>
<keyword evidence="5 7" id="KW-0378">Hydrolase</keyword>
<proteinExistence type="inferred from homology"/>
<dbReference type="GO" id="GO:0001682">
    <property type="term" value="P:tRNA 5'-leader removal"/>
    <property type="evidence" value="ECO:0007669"/>
    <property type="project" value="UniProtKB-UniRule"/>
</dbReference>
<dbReference type="NCBIfam" id="TIGR00188">
    <property type="entry name" value="rnpA"/>
    <property type="match status" value="1"/>
</dbReference>
<dbReference type="GO" id="GO:0030677">
    <property type="term" value="C:ribonuclease P complex"/>
    <property type="evidence" value="ECO:0007669"/>
    <property type="project" value="TreeGrafter"/>
</dbReference>
<dbReference type="Proteomes" id="UP000283993">
    <property type="component" value="Unassembled WGS sequence"/>
</dbReference>
<keyword evidence="6 7" id="KW-0694">RNA-binding</keyword>
<comment type="function">
    <text evidence="1 7">RNaseP catalyzes the removal of the 5'-leader sequence from pre-tRNA to produce the mature 5'-terminus. It can also cleave other RNA substrates such as 4.5S RNA. The protein component plays an auxiliary but essential role in vivo by binding to the 5'-leader sequence and broadening the substrate specificity of the ribozyme.</text>
</comment>
<dbReference type="InterPro" id="IPR020539">
    <property type="entry name" value="RNase_P_CS"/>
</dbReference>
<sequence length="132" mass="14182">MSQASFPPRARLRNAAEFRAVFAQGDKTVCPGFVLIAAAGDGQPARLGLALAKRRIARAVDRNRIKRVLRESFRHARPELGSVDVVVLARSRTAAMDNKALFAQLAGVWPRVARNAAPVAALDAAAGGDRQR</sequence>
<evidence type="ECO:0000313" key="9">
    <source>
        <dbReference type="EMBL" id="ROO23996.1"/>
    </source>
</evidence>
<organism evidence="9 10">
    <name type="scientific">Salinisphaera orenii MK-B5</name>
    <dbReference type="NCBI Taxonomy" id="856730"/>
    <lineage>
        <taxon>Bacteria</taxon>
        <taxon>Pseudomonadati</taxon>
        <taxon>Pseudomonadota</taxon>
        <taxon>Gammaproteobacteria</taxon>
        <taxon>Salinisphaerales</taxon>
        <taxon>Salinisphaeraceae</taxon>
        <taxon>Salinisphaera</taxon>
    </lineage>
</organism>
<protein>
    <recommendedName>
        <fullName evidence="7 8">Ribonuclease P protein component</fullName>
        <shortName evidence="7">RNase P protein</shortName>
        <shortName evidence="7">RNaseP protein</shortName>
        <ecNumber evidence="7 8">3.1.26.5</ecNumber>
    </recommendedName>
    <alternativeName>
        <fullName evidence="7">Protein C5</fullName>
    </alternativeName>
</protein>
<evidence type="ECO:0000256" key="1">
    <source>
        <dbReference type="ARBA" id="ARBA00002663"/>
    </source>
</evidence>
<dbReference type="GO" id="GO:0004526">
    <property type="term" value="F:ribonuclease P activity"/>
    <property type="evidence" value="ECO:0007669"/>
    <property type="project" value="UniProtKB-UniRule"/>
</dbReference>
<dbReference type="InterPro" id="IPR020568">
    <property type="entry name" value="Ribosomal_Su5_D2-typ_SF"/>
</dbReference>
<comment type="caution">
    <text evidence="9">The sequence shown here is derived from an EMBL/GenBank/DDBJ whole genome shotgun (WGS) entry which is preliminary data.</text>
</comment>
<dbReference type="RefSeq" id="WP_123592002.1">
    <property type="nucleotide sequence ID" value="NZ_AYKH01000044.1"/>
</dbReference>
<dbReference type="PANTHER" id="PTHR33992">
    <property type="entry name" value="RIBONUCLEASE P PROTEIN COMPONENT"/>
    <property type="match status" value="1"/>
</dbReference>
<dbReference type="GO" id="GO:0042781">
    <property type="term" value="F:3'-tRNA processing endoribonuclease activity"/>
    <property type="evidence" value="ECO:0007669"/>
    <property type="project" value="TreeGrafter"/>
</dbReference>
<evidence type="ECO:0000256" key="8">
    <source>
        <dbReference type="NCBIfam" id="TIGR00188"/>
    </source>
</evidence>
<dbReference type="Gene3D" id="3.30.230.10">
    <property type="match status" value="1"/>
</dbReference>
<accession>A0A423PEK7</accession>
<comment type="catalytic activity">
    <reaction evidence="7">
        <text>Endonucleolytic cleavage of RNA, removing 5'-extranucleotides from tRNA precursor.</text>
        <dbReference type="EC" id="3.1.26.5"/>
    </reaction>
</comment>
<comment type="subunit">
    <text evidence="7">Consists of a catalytic RNA component (M1 or rnpB) and a protein subunit.</text>
</comment>
<name>A0A423PEK7_9GAMM</name>
<comment type="similarity">
    <text evidence="7">Belongs to the RnpA family.</text>
</comment>
<evidence type="ECO:0000256" key="5">
    <source>
        <dbReference type="ARBA" id="ARBA00022801"/>
    </source>
</evidence>
<evidence type="ECO:0000256" key="7">
    <source>
        <dbReference type="HAMAP-Rule" id="MF_00227"/>
    </source>
</evidence>
<evidence type="ECO:0000256" key="2">
    <source>
        <dbReference type="ARBA" id="ARBA00022694"/>
    </source>
</evidence>
<dbReference type="EC" id="3.1.26.5" evidence="7 8"/>
<keyword evidence="10" id="KW-1185">Reference proteome</keyword>
<dbReference type="HAMAP" id="MF_00227">
    <property type="entry name" value="RNase_P"/>
    <property type="match status" value="1"/>
</dbReference>